<sequence length="55" mass="6130">MAIRHLLLGTFIFCAVALFSFLLLFQGLGLNETISVLAALLLAFAAEWVYRKNTQ</sequence>
<accession>A0ABW0YM77</accession>
<organism evidence="2 3">
    <name type="scientific">Thalassorhabdus alkalitolerans</name>
    <dbReference type="NCBI Taxonomy" id="2282697"/>
    <lineage>
        <taxon>Bacteria</taxon>
        <taxon>Bacillati</taxon>
        <taxon>Bacillota</taxon>
        <taxon>Bacilli</taxon>
        <taxon>Bacillales</taxon>
        <taxon>Bacillaceae</taxon>
        <taxon>Thalassorhabdus</taxon>
    </lineage>
</organism>
<keyword evidence="1" id="KW-0812">Transmembrane</keyword>
<dbReference type="EMBL" id="JBHSOZ010000003">
    <property type="protein sequence ID" value="MFC5712520.1"/>
    <property type="molecule type" value="Genomic_DNA"/>
</dbReference>
<dbReference type="Proteomes" id="UP001596142">
    <property type="component" value="Unassembled WGS sequence"/>
</dbReference>
<protein>
    <submittedName>
        <fullName evidence="2">Uncharacterized protein</fullName>
    </submittedName>
</protein>
<evidence type="ECO:0000313" key="2">
    <source>
        <dbReference type="EMBL" id="MFC5712520.1"/>
    </source>
</evidence>
<gene>
    <name evidence="2" type="ORF">ACFPU1_06980</name>
</gene>
<feature type="transmembrane region" description="Helical" evidence="1">
    <location>
        <begin position="34"/>
        <end position="50"/>
    </location>
</feature>
<keyword evidence="3" id="KW-1185">Reference proteome</keyword>
<evidence type="ECO:0000256" key="1">
    <source>
        <dbReference type="SAM" id="Phobius"/>
    </source>
</evidence>
<feature type="transmembrane region" description="Helical" evidence="1">
    <location>
        <begin position="7"/>
        <end position="28"/>
    </location>
</feature>
<evidence type="ECO:0000313" key="3">
    <source>
        <dbReference type="Proteomes" id="UP001596142"/>
    </source>
</evidence>
<name>A0ABW0YM77_9BACI</name>
<keyword evidence="1" id="KW-0472">Membrane</keyword>
<dbReference type="RefSeq" id="WP_385939685.1">
    <property type="nucleotide sequence ID" value="NZ_JBHSOZ010000003.1"/>
</dbReference>
<reference evidence="3" key="1">
    <citation type="journal article" date="2019" name="Int. J. Syst. Evol. Microbiol.">
        <title>The Global Catalogue of Microorganisms (GCM) 10K type strain sequencing project: providing services to taxonomists for standard genome sequencing and annotation.</title>
        <authorList>
            <consortium name="The Broad Institute Genomics Platform"/>
            <consortium name="The Broad Institute Genome Sequencing Center for Infectious Disease"/>
            <person name="Wu L."/>
            <person name="Ma J."/>
        </authorList>
    </citation>
    <scope>NUCLEOTIDE SEQUENCE [LARGE SCALE GENOMIC DNA]</scope>
    <source>
        <strain evidence="3">CECT 7184</strain>
    </source>
</reference>
<comment type="caution">
    <text evidence="2">The sequence shown here is derived from an EMBL/GenBank/DDBJ whole genome shotgun (WGS) entry which is preliminary data.</text>
</comment>
<proteinExistence type="predicted"/>
<keyword evidence="1" id="KW-1133">Transmembrane helix</keyword>